<proteinExistence type="predicted"/>
<feature type="signal peptide" evidence="1">
    <location>
        <begin position="1"/>
        <end position="17"/>
    </location>
</feature>
<evidence type="ECO:0008006" key="4">
    <source>
        <dbReference type="Google" id="ProtNLM"/>
    </source>
</evidence>
<comment type="caution">
    <text evidence="2">The sequence shown here is derived from an EMBL/GenBank/DDBJ whole genome shotgun (WGS) entry which is preliminary data.</text>
</comment>
<dbReference type="RefSeq" id="WP_169659155.1">
    <property type="nucleotide sequence ID" value="NZ_JABANE010000080.1"/>
</dbReference>
<reference evidence="2 3" key="1">
    <citation type="submission" date="2020-04" db="EMBL/GenBank/DDBJ databases">
        <title>Flammeovirga sp. SR4, a novel species isolated from seawater.</title>
        <authorList>
            <person name="Wang X."/>
        </authorList>
    </citation>
    <scope>NUCLEOTIDE SEQUENCE [LARGE SCALE GENOMIC DNA]</scope>
    <source>
        <strain evidence="2 3">ATCC 23126</strain>
    </source>
</reference>
<evidence type="ECO:0000313" key="2">
    <source>
        <dbReference type="EMBL" id="NME70929.1"/>
    </source>
</evidence>
<accession>A0A7X9RYF7</accession>
<dbReference type="AlphaFoldDB" id="A0A7X9RYF7"/>
<gene>
    <name evidence="2" type="ORF">HHU12_23340</name>
</gene>
<keyword evidence="3" id="KW-1185">Reference proteome</keyword>
<sequence length="301" mass="34289">MKNLLLLLLFLPFSLMAQTNLKLQKGEKYYQNTSNTIALQQTINGQEMNINIDNESKTSFLLEDVKGDNYTFRVTFEKLILGLEMGPQIQTFTSIDGVDPLSKFLNLLTQHHFVIVMSDKGKLLEVRDMDKLWAEIEKEPLEIPAMQKMQMINQLKQSYGQEQLKSNLELMFGIYPAKEVEGKQKWVINSTLKGGITADLSRTFMITETNDETVVLKEESILSTDPEKKDFNEVNGVPTRFEGEGTMNSTFTLDKTTGWVNNALIKLNVKGKSIVQMQGQEMTIPMVMKSITEVKNNEKIK</sequence>
<organism evidence="2 3">
    <name type="scientific">Flammeovirga aprica JL-4</name>
    <dbReference type="NCBI Taxonomy" id="694437"/>
    <lineage>
        <taxon>Bacteria</taxon>
        <taxon>Pseudomonadati</taxon>
        <taxon>Bacteroidota</taxon>
        <taxon>Cytophagia</taxon>
        <taxon>Cytophagales</taxon>
        <taxon>Flammeovirgaceae</taxon>
        <taxon>Flammeovirga</taxon>
    </lineage>
</organism>
<dbReference type="Pfam" id="PF19777">
    <property type="entry name" value="DUF6263"/>
    <property type="match status" value="1"/>
</dbReference>
<dbReference type="EMBL" id="JABANE010000080">
    <property type="protein sequence ID" value="NME70929.1"/>
    <property type="molecule type" value="Genomic_DNA"/>
</dbReference>
<feature type="chain" id="PRO_5031350229" description="DUF4412 domain-containing protein" evidence="1">
    <location>
        <begin position="18"/>
        <end position="301"/>
    </location>
</feature>
<evidence type="ECO:0000313" key="3">
    <source>
        <dbReference type="Proteomes" id="UP000576082"/>
    </source>
</evidence>
<keyword evidence="1" id="KW-0732">Signal</keyword>
<name>A0A7X9RYF7_9BACT</name>
<protein>
    <recommendedName>
        <fullName evidence="4">DUF4412 domain-containing protein</fullName>
    </recommendedName>
</protein>
<dbReference type="InterPro" id="IPR046230">
    <property type="entry name" value="DUF6263"/>
</dbReference>
<dbReference type="Proteomes" id="UP000576082">
    <property type="component" value="Unassembled WGS sequence"/>
</dbReference>
<evidence type="ECO:0000256" key="1">
    <source>
        <dbReference type="SAM" id="SignalP"/>
    </source>
</evidence>